<dbReference type="InterPro" id="IPR000719">
    <property type="entry name" value="Prot_kinase_dom"/>
</dbReference>
<proteinExistence type="predicted"/>
<protein>
    <submittedName>
        <fullName evidence="2">Kinase-like protein</fullName>
    </submittedName>
</protein>
<accession>A0A9W7W596</accession>
<name>A0A9W7W596_9PEZI</name>
<dbReference type="EMBL" id="RIBY02000558">
    <property type="protein sequence ID" value="KAH9840408.1"/>
    <property type="molecule type" value="Genomic_DNA"/>
</dbReference>
<dbReference type="InterPro" id="IPR011009">
    <property type="entry name" value="Kinase-like_dom_sf"/>
</dbReference>
<dbReference type="GO" id="GO:0004672">
    <property type="term" value="F:protein kinase activity"/>
    <property type="evidence" value="ECO:0007669"/>
    <property type="project" value="InterPro"/>
</dbReference>
<evidence type="ECO:0000313" key="2">
    <source>
        <dbReference type="EMBL" id="KAH9840408.1"/>
    </source>
</evidence>
<dbReference type="GO" id="GO:0005524">
    <property type="term" value="F:ATP binding"/>
    <property type="evidence" value="ECO:0007669"/>
    <property type="project" value="InterPro"/>
</dbReference>
<evidence type="ECO:0000313" key="3">
    <source>
        <dbReference type="Proteomes" id="UP001138500"/>
    </source>
</evidence>
<organism evidence="2 3">
    <name type="scientific">Teratosphaeria destructans</name>
    <dbReference type="NCBI Taxonomy" id="418781"/>
    <lineage>
        <taxon>Eukaryota</taxon>
        <taxon>Fungi</taxon>
        <taxon>Dikarya</taxon>
        <taxon>Ascomycota</taxon>
        <taxon>Pezizomycotina</taxon>
        <taxon>Dothideomycetes</taxon>
        <taxon>Dothideomycetidae</taxon>
        <taxon>Mycosphaerellales</taxon>
        <taxon>Teratosphaeriaceae</taxon>
        <taxon>Teratosphaeria</taxon>
    </lineage>
</organism>
<dbReference type="Gene3D" id="1.10.510.10">
    <property type="entry name" value="Transferase(Phosphotransferase) domain 1"/>
    <property type="match status" value="1"/>
</dbReference>
<feature type="domain" description="Protein kinase" evidence="1">
    <location>
        <begin position="1"/>
        <end position="246"/>
    </location>
</feature>
<dbReference type="Proteomes" id="UP001138500">
    <property type="component" value="Unassembled WGS sequence"/>
</dbReference>
<comment type="caution">
    <text evidence="2">The sequence shown here is derived from an EMBL/GenBank/DDBJ whole genome shotgun (WGS) entry which is preliminary data.</text>
</comment>
<dbReference type="AlphaFoldDB" id="A0A9W7W596"/>
<dbReference type="PROSITE" id="PS50011">
    <property type="entry name" value="PROTEIN_KINASE_DOM"/>
    <property type="match status" value="1"/>
</dbReference>
<keyword evidence="3" id="KW-1185">Reference proteome</keyword>
<reference evidence="2 3" key="1">
    <citation type="journal article" date="2018" name="IMA Fungus">
        <title>IMA Genome-F 10: Nine draft genome sequences of Claviceps purpurea s.lat., including C. arundinis, C. humidiphila, and C. cf. spartinae, pseudomolecules for the pitch canker pathogen Fusarium circinatum, draft genome of Davidsoniella eucalypti, Grosmannia galeiformis, Quambalaria eucalypti, and Teratosphaeria destructans.</title>
        <authorList>
            <person name="Wingfield B.D."/>
            <person name="Liu M."/>
            <person name="Nguyen H.D."/>
            <person name="Lane F.A."/>
            <person name="Morgan S.W."/>
            <person name="De Vos L."/>
            <person name="Wilken P.M."/>
            <person name="Duong T.A."/>
            <person name="Aylward J."/>
            <person name="Coetzee M.P."/>
            <person name="Dadej K."/>
            <person name="De Beer Z.W."/>
            <person name="Findlay W."/>
            <person name="Havenga M."/>
            <person name="Kolarik M."/>
            <person name="Menzies J.G."/>
            <person name="Naidoo K."/>
            <person name="Pochopski O."/>
            <person name="Shoukouhi P."/>
            <person name="Santana Q.C."/>
            <person name="Seifert K.A."/>
            <person name="Soal N."/>
            <person name="Steenkamp E.T."/>
            <person name="Tatham C.T."/>
            <person name="van der Nest M.A."/>
            <person name="Wingfield M.J."/>
        </authorList>
    </citation>
    <scope>NUCLEOTIDE SEQUENCE [LARGE SCALE GENOMIC DNA]</scope>
    <source>
        <strain evidence="2">CMW44962</strain>
    </source>
</reference>
<sequence length="246" mass="27061">MRARPHIHLLRCRSGTRPLSTVTGDSGRVYTNGTLLRRHPQNRELSIYKAESAGQSFILKHASKHLLQISQQIADDFESTNGYAHQQKGLDPSVSICSRHPSGPRIHADVKPDNVLVDWTEDSGKKAVTRVVLGDFDVACKPNEGESRLTRHAIGNAMWRSPEAQTGVTGRASDVYSLGLVFCYILGAGELFLLDNYQDLLKAGITAEQEVLTRHFAYFGPVPESLYTRIPDEGLEDCLAQCSSGG</sequence>
<dbReference type="OrthoDB" id="10252171at2759"/>
<dbReference type="SUPFAM" id="SSF56112">
    <property type="entry name" value="Protein kinase-like (PK-like)"/>
    <property type="match status" value="1"/>
</dbReference>
<gene>
    <name evidence="2" type="ORF">Tdes44962_MAKER07910</name>
</gene>
<evidence type="ECO:0000259" key="1">
    <source>
        <dbReference type="PROSITE" id="PS50011"/>
    </source>
</evidence>
<dbReference type="Pfam" id="PF00069">
    <property type="entry name" value="Pkinase"/>
    <property type="match status" value="1"/>
</dbReference>
<reference evidence="2 3" key="2">
    <citation type="journal article" date="2021" name="Curr. Genet.">
        <title>Genetic response to nitrogen starvation in the aggressive Eucalyptus foliar pathogen Teratosphaeria destructans.</title>
        <authorList>
            <person name="Havenga M."/>
            <person name="Wingfield B.D."/>
            <person name="Wingfield M.J."/>
            <person name="Dreyer L.L."/>
            <person name="Roets F."/>
            <person name="Aylward J."/>
        </authorList>
    </citation>
    <scope>NUCLEOTIDE SEQUENCE [LARGE SCALE GENOMIC DNA]</scope>
    <source>
        <strain evidence="2">CMW44962</strain>
    </source>
</reference>